<dbReference type="InterPro" id="IPR001931">
    <property type="entry name" value="Ribosomal_eS21"/>
</dbReference>
<dbReference type="PANTHER" id="PTHR10442">
    <property type="entry name" value="40S RIBOSOMAL PROTEIN S21"/>
    <property type="match status" value="1"/>
</dbReference>
<dbReference type="Gene3D" id="3.30.1230.20">
    <property type="match status" value="1"/>
</dbReference>
<evidence type="ECO:0000256" key="2">
    <source>
        <dbReference type="ARBA" id="ARBA00022980"/>
    </source>
</evidence>
<dbReference type="GO" id="GO:1990904">
    <property type="term" value="C:ribonucleoprotein complex"/>
    <property type="evidence" value="ECO:0007669"/>
    <property type="project" value="UniProtKB-KW"/>
</dbReference>
<dbReference type="EMBL" id="JANBPY010000004">
    <property type="protein sequence ID" value="KAJ1970151.1"/>
    <property type="molecule type" value="Genomic_DNA"/>
</dbReference>
<dbReference type="AlphaFoldDB" id="A0A9W8AYZ8"/>
<dbReference type="FunFam" id="3.30.1230.20:FF:000001">
    <property type="entry name" value="40S ribosomal protein S21"/>
    <property type="match status" value="1"/>
</dbReference>
<organism evidence="5 6">
    <name type="scientific">Dispira parvispora</name>
    <dbReference type="NCBI Taxonomy" id="1520584"/>
    <lineage>
        <taxon>Eukaryota</taxon>
        <taxon>Fungi</taxon>
        <taxon>Fungi incertae sedis</taxon>
        <taxon>Zoopagomycota</taxon>
        <taxon>Kickxellomycotina</taxon>
        <taxon>Dimargaritomycetes</taxon>
        <taxon>Dimargaritales</taxon>
        <taxon>Dimargaritaceae</taxon>
        <taxon>Dispira</taxon>
    </lineage>
</organism>
<evidence type="ECO:0000256" key="3">
    <source>
        <dbReference type="ARBA" id="ARBA00023274"/>
    </source>
</evidence>
<evidence type="ECO:0000256" key="4">
    <source>
        <dbReference type="PIRNR" id="PIRNR002148"/>
    </source>
</evidence>
<accession>A0A9W8AYZ8</accession>
<dbReference type="InterPro" id="IPR018279">
    <property type="entry name" value="Ribosomal_eS21_CS"/>
</dbReference>
<comment type="caution">
    <text evidence="5">The sequence shown here is derived from an EMBL/GenBank/DDBJ whole genome shotgun (WGS) entry which is preliminary data.</text>
</comment>
<dbReference type="OrthoDB" id="278325at2759"/>
<dbReference type="GO" id="GO:0006412">
    <property type="term" value="P:translation"/>
    <property type="evidence" value="ECO:0007669"/>
    <property type="project" value="InterPro"/>
</dbReference>
<keyword evidence="6" id="KW-1185">Reference proteome</keyword>
<dbReference type="Pfam" id="PF01249">
    <property type="entry name" value="Ribosomal_S21e"/>
    <property type="match status" value="1"/>
</dbReference>
<protein>
    <recommendedName>
        <fullName evidence="4">40S ribosomal protein S21</fullName>
    </recommendedName>
</protein>
<dbReference type="GO" id="GO:0042274">
    <property type="term" value="P:ribosomal small subunit biogenesis"/>
    <property type="evidence" value="ECO:0007669"/>
    <property type="project" value="UniProtKB-ARBA"/>
</dbReference>
<keyword evidence="2 4" id="KW-0689">Ribosomal protein</keyword>
<dbReference type="PIRSF" id="PIRSF002148">
    <property type="entry name" value="Ribosomal_S21e"/>
    <property type="match status" value="1"/>
</dbReference>
<evidence type="ECO:0000313" key="5">
    <source>
        <dbReference type="EMBL" id="KAJ1970151.1"/>
    </source>
</evidence>
<comment type="similarity">
    <text evidence="1 4">Belongs to the eukaryotic ribosomal protein eS21 family.</text>
</comment>
<comment type="subcellular location">
    <subcellularLocation>
        <location evidence="4">Cytoplasm</location>
    </subcellularLocation>
</comment>
<evidence type="ECO:0000313" key="6">
    <source>
        <dbReference type="Proteomes" id="UP001150925"/>
    </source>
</evidence>
<dbReference type="InterPro" id="IPR038579">
    <property type="entry name" value="Ribosomal_eS21_sf"/>
</dbReference>
<keyword evidence="4" id="KW-0698">rRNA processing</keyword>
<name>A0A9W8AYZ8_9FUNG</name>
<proteinExistence type="inferred from homology"/>
<dbReference type="Proteomes" id="UP001150925">
    <property type="component" value="Unassembled WGS sequence"/>
</dbReference>
<dbReference type="PROSITE" id="PS00996">
    <property type="entry name" value="RIBOSOMAL_S21E"/>
    <property type="match status" value="1"/>
</dbReference>
<dbReference type="GO" id="GO:0006364">
    <property type="term" value="P:rRNA processing"/>
    <property type="evidence" value="ECO:0007669"/>
    <property type="project" value="UniProtKB-KW"/>
</dbReference>
<evidence type="ECO:0000256" key="1">
    <source>
        <dbReference type="ARBA" id="ARBA00010228"/>
    </source>
</evidence>
<keyword evidence="3 4" id="KW-0687">Ribonucleoprotein</keyword>
<sequence>MENDQGVLIDLYVPRKCSATNRLISAKDHSSVQINVANVDENGVCDGTYGTYAFCGAIRHMGESDDSFNRVLTQDGYLKNVWSAQR</sequence>
<keyword evidence="4" id="KW-0963">Cytoplasm</keyword>
<comment type="function">
    <text evidence="4">Required for the processing of the 20S rRNA-precursor to mature 18S rRNA in a late step of the maturation of 40S ribosomal subunits. Has a physiological role leading to 18S rRNA stability.</text>
</comment>
<comment type="subunit">
    <text evidence="4">Component of the small ribosomal subunit.</text>
</comment>
<gene>
    <name evidence="5" type="primary">RPS21</name>
    <name evidence="5" type="ORF">IWQ62_000120</name>
</gene>
<dbReference type="GO" id="GO:0003735">
    <property type="term" value="F:structural constituent of ribosome"/>
    <property type="evidence" value="ECO:0007669"/>
    <property type="project" value="InterPro"/>
</dbReference>
<reference evidence="5" key="1">
    <citation type="submission" date="2022-07" db="EMBL/GenBank/DDBJ databases">
        <title>Phylogenomic reconstructions and comparative analyses of Kickxellomycotina fungi.</title>
        <authorList>
            <person name="Reynolds N.K."/>
            <person name="Stajich J.E."/>
            <person name="Barry K."/>
            <person name="Grigoriev I.V."/>
            <person name="Crous P."/>
            <person name="Smith M.E."/>
        </authorList>
    </citation>
    <scope>NUCLEOTIDE SEQUENCE</scope>
    <source>
        <strain evidence="5">RSA 1196</strain>
    </source>
</reference>
<dbReference type="GO" id="GO:0022626">
    <property type="term" value="C:cytosolic ribosome"/>
    <property type="evidence" value="ECO:0007669"/>
    <property type="project" value="UniProtKB-ARBA"/>
</dbReference>